<comment type="similarity">
    <text evidence="3">Belongs to the SHQ1 family.</text>
</comment>
<dbReference type="GO" id="GO:0005654">
    <property type="term" value="C:nucleoplasm"/>
    <property type="evidence" value="ECO:0007669"/>
    <property type="project" value="UniProtKB-SubCell"/>
</dbReference>
<dbReference type="PANTHER" id="PTHR12967">
    <property type="entry name" value="PROTEIN SHQ1 HOMOLOG"/>
    <property type="match status" value="1"/>
</dbReference>
<feature type="coiled-coil region" evidence="7">
    <location>
        <begin position="397"/>
        <end position="424"/>
    </location>
</feature>
<dbReference type="Pfam" id="PF04925">
    <property type="entry name" value="SHQ1"/>
    <property type="match status" value="1"/>
</dbReference>
<reference evidence="10" key="2">
    <citation type="submission" date="2025-08" db="UniProtKB">
        <authorList>
            <consortium name="Ensembl"/>
        </authorList>
    </citation>
    <scope>IDENTIFICATION</scope>
</reference>
<comment type="subcellular location">
    <subcellularLocation>
        <location evidence="1">Cytoplasm</location>
        <location evidence="1">Cytosol</location>
    </subcellularLocation>
    <subcellularLocation>
        <location evidence="2">Nucleus</location>
        <location evidence="2">Nucleoplasm</location>
    </subcellularLocation>
</comment>
<dbReference type="InterPro" id="IPR008978">
    <property type="entry name" value="HSP20-like_chaperone"/>
</dbReference>
<dbReference type="FunFam" id="2.60.40.790:FF:000022">
    <property type="entry name" value="Protein SHQ1 homolog"/>
    <property type="match status" value="1"/>
</dbReference>
<keyword evidence="5" id="KW-0963">Cytoplasm</keyword>
<protein>
    <recommendedName>
        <fullName evidence="4">Protein SHQ1 homolog</fullName>
    </recommendedName>
</protein>
<feature type="compositionally biased region" description="Polar residues" evidence="8">
    <location>
        <begin position="512"/>
        <end position="523"/>
    </location>
</feature>
<dbReference type="InterPro" id="IPR007009">
    <property type="entry name" value="Shq1_C"/>
</dbReference>
<dbReference type="Pfam" id="PF21413">
    <property type="entry name" value="SHQ1-like_CS"/>
    <property type="match status" value="1"/>
</dbReference>
<dbReference type="Ensembl" id="ENSSFOT00015025503.2">
    <property type="protein sequence ID" value="ENSSFOP00015025225.2"/>
    <property type="gene ID" value="ENSSFOG00015016241.2"/>
</dbReference>
<feature type="domain" description="CS" evidence="9">
    <location>
        <begin position="1"/>
        <end position="89"/>
    </location>
</feature>
<gene>
    <name evidence="10" type="primary">SHQ1</name>
    <name evidence="10" type="synonym">shq1</name>
</gene>
<proteinExistence type="inferred from homology"/>
<dbReference type="PANTHER" id="PTHR12967:SF0">
    <property type="entry name" value="PROTEIN SHQ1 HOMOLOG"/>
    <property type="match status" value="1"/>
</dbReference>
<evidence type="ECO:0000313" key="10">
    <source>
        <dbReference type="Ensembl" id="ENSSFOP00015025225.2"/>
    </source>
</evidence>
<dbReference type="GO" id="GO:0000493">
    <property type="term" value="P:box H/ACA snoRNP assembly"/>
    <property type="evidence" value="ECO:0007669"/>
    <property type="project" value="InterPro"/>
</dbReference>
<reference evidence="10 11" key="1">
    <citation type="submission" date="2019-04" db="EMBL/GenBank/DDBJ databases">
        <authorList>
            <consortium name="Wellcome Sanger Institute Data Sharing"/>
        </authorList>
    </citation>
    <scope>NUCLEOTIDE SEQUENCE [LARGE SCALE GENOMIC DNA]</scope>
</reference>
<evidence type="ECO:0000256" key="2">
    <source>
        <dbReference type="ARBA" id="ARBA00004642"/>
    </source>
</evidence>
<dbReference type="PROSITE" id="PS51203">
    <property type="entry name" value="CS"/>
    <property type="match status" value="1"/>
</dbReference>
<dbReference type="OrthoDB" id="73639at2759"/>
<feature type="region of interest" description="Disordered" evidence="8">
    <location>
        <begin position="425"/>
        <end position="523"/>
    </location>
</feature>
<dbReference type="Gene3D" id="2.60.40.790">
    <property type="match status" value="1"/>
</dbReference>
<evidence type="ECO:0000256" key="1">
    <source>
        <dbReference type="ARBA" id="ARBA00004514"/>
    </source>
</evidence>
<dbReference type="Proteomes" id="UP000694397">
    <property type="component" value="Chromosome 22"/>
</dbReference>
<dbReference type="InterPro" id="IPR039742">
    <property type="entry name" value="Shq1"/>
</dbReference>
<evidence type="ECO:0000256" key="5">
    <source>
        <dbReference type="ARBA" id="ARBA00022490"/>
    </source>
</evidence>
<accession>A0A8C9RYT9</accession>
<dbReference type="GeneTree" id="ENSGT00390000007605"/>
<keyword evidence="7" id="KW-0175">Coiled coil</keyword>
<dbReference type="KEGG" id="sfm:108923419"/>
<evidence type="ECO:0000256" key="7">
    <source>
        <dbReference type="SAM" id="Coils"/>
    </source>
</evidence>
<evidence type="ECO:0000256" key="8">
    <source>
        <dbReference type="SAM" id="MobiDB-lite"/>
    </source>
</evidence>
<dbReference type="GO" id="GO:0005829">
    <property type="term" value="C:cytosol"/>
    <property type="evidence" value="ECO:0007669"/>
    <property type="project" value="UniProtKB-SubCell"/>
</dbReference>
<keyword evidence="6" id="KW-0539">Nucleus</keyword>
<name>A0A8C9RYT9_SCLFO</name>
<dbReference type="CTD" id="55164"/>
<evidence type="ECO:0000313" key="11">
    <source>
        <dbReference type="Proteomes" id="UP000694397"/>
    </source>
</evidence>
<evidence type="ECO:0000256" key="3">
    <source>
        <dbReference type="ARBA" id="ARBA00005607"/>
    </source>
</evidence>
<sequence>MITPAFELSQEDDFLIFSIRVPYTRTSEFDLYIDGEDFKFYAKPYFLRLTLPGRIIEDGREKASFDINKGLFTLRVPKETAGQHFEGLEMLTSLLAPRGSKSAKPLVEDLDACSRSEEGEEEDSDDFDWQVEQEVYTESSEQLLNSLQKYGFGNKRSGVFIRLQEELSGVIDVRNPDATTAVERRQGRLSAESAKFDPDHYLADLFEDEAIQNLLKFHPWWTKSCQAQAEQSETENFSEEEREQLRRFTNRSYLLDKKCLHHIWLSLVDIILAYTYEIRTTEGEHSVESSWNIRKLSGTLCWLETYNSIQEVLVSFGRRVLCYPLYRNFSLITAAVHDTALIFQSGKICVLKCLLDIHKIFRENDPAYILNDLYITDYCVWIQRVKSKKVTALAEPLRKAALRKVDLGLELDELEAAAVLAQEEEEGGDLKLAGSTSHSLSRARSNSSGSSEKEESEDSGSEGTDADGPPEPASTRPLIEELGESVEAELSISEPLSNTDREKTKPPGPQGTEAQPHTASTRTLLEVHLHRNPLLIVEASEDTEDD</sequence>
<dbReference type="GO" id="GO:0051082">
    <property type="term" value="F:unfolded protein binding"/>
    <property type="evidence" value="ECO:0007669"/>
    <property type="project" value="TreeGrafter"/>
</dbReference>
<evidence type="ECO:0000259" key="9">
    <source>
        <dbReference type="PROSITE" id="PS51203"/>
    </source>
</evidence>
<dbReference type="AlphaFoldDB" id="A0A8C9RYT9"/>
<reference evidence="10" key="3">
    <citation type="submission" date="2025-09" db="UniProtKB">
        <authorList>
            <consortium name="Ensembl"/>
        </authorList>
    </citation>
    <scope>IDENTIFICATION</scope>
</reference>
<evidence type="ECO:0000256" key="6">
    <source>
        <dbReference type="ARBA" id="ARBA00023242"/>
    </source>
</evidence>
<feature type="compositionally biased region" description="Low complexity" evidence="8">
    <location>
        <begin position="434"/>
        <end position="450"/>
    </location>
</feature>
<organism evidence="10 11">
    <name type="scientific">Scleropages formosus</name>
    <name type="common">Asian bonytongue</name>
    <name type="synonym">Osteoglossum formosum</name>
    <dbReference type="NCBI Taxonomy" id="113540"/>
    <lineage>
        <taxon>Eukaryota</taxon>
        <taxon>Metazoa</taxon>
        <taxon>Chordata</taxon>
        <taxon>Craniata</taxon>
        <taxon>Vertebrata</taxon>
        <taxon>Euteleostomi</taxon>
        <taxon>Actinopterygii</taxon>
        <taxon>Neopterygii</taxon>
        <taxon>Teleostei</taxon>
        <taxon>Osteoglossocephala</taxon>
        <taxon>Osteoglossomorpha</taxon>
        <taxon>Osteoglossiformes</taxon>
        <taxon>Osteoglossidae</taxon>
        <taxon>Scleropages</taxon>
    </lineage>
</organism>
<dbReference type="InterPro" id="IPR048696">
    <property type="entry name" value="SHQ1-like_CS"/>
</dbReference>
<evidence type="ECO:0000256" key="4">
    <source>
        <dbReference type="ARBA" id="ARBA00013750"/>
    </source>
</evidence>
<keyword evidence="11" id="KW-1185">Reference proteome</keyword>
<dbReference type="RefSeq" id="XP_018589660.2">
    <property type="nucleotide sequence ID" value="XM_018734144.2"/>
</dbReference>
<dbReference type="InterPro" id="IPR007052">
    <property type="entry name" value="CS_dom"/>
</dbReference>
<dbReference type="GeneID" id="108923419"/>